<dbReference type="Gene3D" id="3.60.40.10">
    <property type="entry name" value="PPM-type phosphatase domain"/>
    <property type="match status" value="1"/>
</dbReference>
<dbReference type="RefSeq" id="XP_013896860.1">
    <property type="nucleotide sequence ID" value="XM_014041406.1"/>
</dbReference>
<dbReference type="InterPro" id="IPR001932">
    <property type="entry name" value="PPM-type_phosphatase-like_dom"/>
</dbReference>
<dbReference type="InterPro" id="IPR015655">
    <property type="entry name" value="PP2C"/>
</dbReference>
<sequence length="402" mass="39659">MDCGSLNGTHLNGKPIGREGRLPGERLPLASHDAVEFGSATRCRLRCTPSRGATASPTVAAAAAGSPAGVRPDGGDPLGEWLAAGEPRRQPQPMGAGGWPSGGPGTAGAQPPSHQQQQQQQQPLQHHVHTNHHHHHQQQQQHGITLPDPLDTGPGVGSSSCSGAGAGPAAAPSPSAPGAAAAATAPEELRFPRCGVEAAALQRVGADHRRQGQELEDVVFWEAPLRENPQAALFCIFDGHHGRGAAEQAAALLPPQLIAHLRRAPAAAAAAAETASGAGAGAGSQLGAPAAAAATDADSSAGAGEGPPLLLRASGAAAAAAALEAAFLEADAALTSDDGCTATVAILEAVPAGGSSGSGGGGGGGRDRGGVALQVANVGDSEALLVDLRARWGAKRALAADE</sequence>
<dbReference type="AlphaFoldDB" id="A0A0D2MTS4"/>
<evidence type="ECO:0000259" key="2">
    <source>
        <dbReference type="PROSITE" id="PS51746"/>
    </source>
</evidence>
<dbReference type="PANTHER" id="PTHR13832:SF643">
    <property type="entry name" value="PROTEIN PHOSPHATASE 2C-RELATED"/>
    <property type="match status" value="1"/>
</dbReference>
<evidence type="ECO:0000313" key="3">
    <source>
        <dbReference type="EMBL" id="KIY97840.1"/>
    </source>
</evidence>
<dbReference type="OrthoDB" id="420076at2759"/>
<feature type="region of interest" description="Disordered" evidence="1">
    <location>
        <begin position="49"/>
        <end position="184"/>
    </location>
</feature>
<dbReference type="InterPro" id="IPR036457">
    <property type="entry name" value="PPM-type-like_dom_sf"/>
</dbReference>
<dbReference type="InterPro" id="IPR008984">
    <property type="entry name" value="SMAD_FHA_dom_sf"/>
</dbReference>
<accession>A0A0D2MTS4</accession>
<reference evidence="3 4" key="1">
    <citation type="journal article" date="2013" name="BMC Genomics">
        <title>Reconstruction of the lipid metabolism for the microalga Monoraphidium neglectum from its genome sequence reveals characteristics suitable for biofuel production.</title>
        <authorList>
            <person name="Bogen C."/>
            <person name="Al-Dilaimi A."/>
            <person name="Albersmeier A."/>
            <person name="Wichmann J."/>
            <person name="Grundmann M."/>
            <person name="Rupp O."/>
            <person name="Lauersen K.J."/>
            <person name="Blifernez-Klassen O."/>
            <person name="Kalinowski J."/>
            <person name="Goesmann A."/>
            <person name="Mussgnug J.H."/>
            <person name="Kruse O."/>
        </authorList>
    </citation>
    <scope>NUCLEOTIDE SEQUENCE [LARGE SCALE GENOMIC DNA]</scope>
    <source>
        <strain evidence="3 4">SAG 48.87</strain>
    </source>
</reference>
<protein>
    <recommendedName>
        <fullName evidence="2">PPM-type phosphatase domain-containing protein</fullName>
    </recommendedName>
</protein>
<feature type="region of interest" description="Disordered" evidence="1">
    <location>
        <begin position="1"/>
        <end position="24"/>
    </location>
</feature>
<keyword evidence="4" id="KW-1185">Reference proteome</keyword>
<dbReference type="PANTHER" id="PTHR13832">
    <property type="entry name" value="PROTEIN PHOSPHATASE 2C"/>
    <property type="match status" value="1"/>
</dbReference>
<feature type="compositionally biased region" description="Basic residues" evidence="1">
    <location>
        <begin position="126"/>
        <end position="137"/>
    </location>
</feature>
<feature type="compositionally biased region" description="Polar residues" evidence="1">
    <location>
        <begin position="1"/>
        <end position="10"/>
    </location>
</feature>
<feature type="compositionally biased region" description="Low complexity" evidence="1">
    <location>
        <begin position="107"/>
        <end position="125"/>
    </location>
</feature>
<dbReference type="EMBL" id="KK102406">
    <property type="protein sequence ID" value="KIY97840.1"/>
    <property type="molecule type" value="Genomic_DNA"/>
</dbReference>
<name>A0A0D2MTS4_9CHLO</name>
<dbReference type="KEGG" id="mng:MNEG_10120"/>
<feature type="compositionally biased region" description="Gly residues" evidence="1">
    <location>
        <begin position="95"/>
        <end position="106"/>
    </location>
</feature>
<dbReference type="Gene3D" id="2.60.200.20">
    <property type="match status" value="1"/>
</dbReference>
<dbReference type="Proteomes" id="UP000054498">
    <property type="component" value="Unassembled WGS sequence"/>
</dbReference>
<evidence type="ECO:0000313" key="4">
    <source>
        <dbReference type="Proteomes" id="UP000054498"/>
    </source>
</evidence>
<dbReference type="SUPFAM" id="SSF81606">
    <property type="entry name" value="PP2C-like"/>
    <property type="match status" value="1"/>
</dbReference>
<evidence type="ECO:0000256" key="1">
    <source>
        <dbReference type="SAM" id="MobiDB-lite"/>
    </source>
</evidence>
<gene>
    <name evidence="3" type="ORF">MNEG_10120</name>
</gene>
<dbReference type="GeneID" id="25727251"/>
<proteinExistence type="predicted"/>
<dbReference type="SUPFAM" id="SSF49879">
    <property type="entry name" value="SMAD/FHA domain"/>
    <property type="match status" value="1"/>
</dbReference>
<feature type="domain" description="PPM-type phosphatase" evidence="2">
    <location>
        <begin position="195"/>
        <end position="402"/>
    </location>
</feature>
<dbReference type="PROSITE" id="PS51746">
    <property type="entry name" value="PPM_2"/>
    <property type="match status" value="1"/>
</dbReference>
<organism evidence="3 4">
    <name type="scientific">Monoraphidium neglectum</name>
    <dbReference type="NCBI Taxonomy" id="145388"/>
    <lineage>
        <taxon>Eukaryota</taxon>
        <taxon>Viridiplantae</taxon>
        <taxon>Chlorophyta</taxon>
        <taxon>core chlorophytes</taxon>
        <taxon>Chlorophyceae</taxon>
        <taxon>CS clade</taxon>
        <taxon>Sphaeropleales</taxon>
        <taxon>Selenastraceae</taxon>
        <taxon>Monoraphidium</taxon>
    </lineage>
</organism>
<dbReference type="GO" id="GO:0004722">
    <property type="term" value="F:protein serine/threonine phosphatase activity"/>
    <property type="evidence" value="ECO:0007669"/>
    <property type="project" value="InterPro"/>
</dbReference>
<feature type="compositionally biased region" description="Low complexity" evidence="1">
    <location>
        <begin position="53"/>
        <end position="70"/>
    </location>
</feature>
<feature type="compositionally biased region" description="Low complexity" evidence="1">
    <location>
        <begin position="157"/>
        <end position="184"/>
    </location>
</feature>